<dbReference type="InterPro" id="IPR006439">
    <property type="entry name" value="HAD-SF_hydro_IA"/>
</dbReference>
<sequence>MGLVKAVLRGVVVDLDGTLRIPPTLDLRALKATVASRVYSSPKEAELALQAVERAGRSNKWALPGAAEVCSFIDSKKLRRGMITRSSRRDAENFEAGELAVGSRFSPILGNEASAMKPSPQPLLRVCETWGVKPGEVLMVGDSAKDDVACGKSAGAMTCLVDPLFRYRIDELPLHQRPDFKVHSLHELKALIDDMVCMRPRER</sequence>
<evidence type="ECO:0000313" key="1">
    <source>
        <dbReference type="EMBL" id="EFJ20555.1"/>
    </source>
</evidence>
<gene>
    <name evidence="1" type="ORF">SELMODRAFT_108773</name>
</gene>
<proteinExistence type="predicted"/>
<dbReference type="Gramene" id="EFJ20555">
    <property type="protein sequence ID" value="EFJ20555"/>
    <property type="gene ID" value="SELMODRAFT_108773"/>
</dbReference>
<dbReference type="eggNOG" id="ENOG502QR7R">
    <property type="taxonomic scope" value="Eukaryota"/>
</dbReference>
<dbReference type="PANTHER" id="PTHR43885">
    <property type="entry name" value="HALOACID DEHALOGENASE-LIKE HYDROLASE"/>
    <property type="match status" value="1"/>
</dbReference>
<dbReference type="NCBIfam" id="TIGR01549">
    <property type="entry name" value="HAD-SF-IA-v1"/>
    <property type="match status" value="1"/>
</dbReference>
<evidence type="ECO:0000313" key="2">
    <source>
        <dbReference type="Proteomes" id="UP000001514"/>
    </source>
</evidence>
<name>D8S578_SELML</name>
<organism evidence="2">
    <name type="scientific">Selaginella moellendorffii</name>
    <name type="common">Spikemoss</name>
    <dbReference type="NCBI Taxonomy" id="88036"/>
    <lineage>
        <taxon>Eukaryota</taxon>
        <taxon>Viridiplantae</taxon>
        <taxon>Streptophyta</taxon>
        <taxon>Embryophyta</taxon>
        <taxon>Tracheophyta</taxon>
        <taxon>Lycopodiopsida</taxon>
        <taxon>Selaginellales</taxon>
        <taxon>Selaginellaceae</taxon>
        <taxon>Selaginella</taxon>
    </lineage>
</organism>
<keyword evidence="2" id="KW-1185">Reference proteome</keyword>
<dbReference type="AlphaFoldDB" id="D8S578"/>
<dbReference type="InterPro" id="IPR036412">
    <property type="entry name" value="HAD-like_sf"/>
</dbReference>
<dbReference type="Pfam" id="PF00702">
    <property type="entry name" value="Hydrolase"/>
    <property type="match status" value="1"/>
</dbReference>
<protein>
    <submittedName>
        <fullName evidence="1">Uncharacterized protein</fullName>
    </submittedName>
</protein>
<dbReference type="SUPFAM" id="SSF56784">
    <property type="entry name" value="HAD-like"/>
    <property type="match status" value="1"/>
</dbReference>
<dbReference type="Gene3D" id="3.40.50.1000">
    <property type="entry name" value="HAD superfamily/HAD-like"/>
    <property type="match status" value="1"/>
</dbReference>
<dbReference type="STRING" id="88036.D8S578"/>
<dbReference type="CDD" id="cd01427">
    <property type="entry name" value="HAD_like"/>
    <property type="match status" value="1"/>
</dbReference>
<dbReference type="InParanoid" id="D8S578"/>
<accession>D8S578</accession>
<dbReference type="Proteomes" id="UP000001514">
    <property type="component" value="Unassembled WGS sequence"/>
</dbReference>
<dbReference type="EMBL" id="GL377602">
    <property type="protein sequence ID" value="EFJ20555.1"/>
    <property type="molecule type" value="Genomic_DNA"/>
</dbReference>
<reference evidence="1 2" key="1">
    <citation type="journal article" date="2011" name="Science">
        <title>The Selaginella genome identifies genetic changes associated with the evolution of vascular plants.</title>
        <authorList>
            <person name="Banks J.A."/>
            <person name="Nishiyama T."/>
            <person name="Hasebe M."/>
            <person name="Bowman J.L."/>
            <person name="Gribskov M."/>
            <person name="dePamphilis C."/>
            <person name="Albert V.A."/>
            <person name="Aono N."/>
            <person name="Aoyama T."/>
            <person name="Ambrose B.A."/>
            <person name="Ashton N.W."/>
            <person name="Axtell M.J."/>
            <person name="Barker E."/>
            <person name="Barker M.S."/>
            <person name="Bennetzen J.L."/>
            <person name="Bonawitz N.D."/>
            <person name="Chapple C."/>
            <person name="Cheng C."/>
            <person name="Correa L.G."/>
            <person name="Dacre M."/>
            <person name="DeBarry J."/>
            <person name="Dreyer I."/>
            <person name="Elias M."/>
            <person name="Engstrom E.M."/>
            <person name="Estelle M."/>
            <person name="Feng L."/>
            <person name="Finet C."/>
            <person name="Floyd S.K."/>
            <person name="Frommer W.B."/>
            <person name="Fujita T."/>
            <person name="Gramzow L."/>
            <person name="Gutensohn M."/>
            <person name="Harholt J."/>
            <person name="Hattori M."/>
            <person name="Heyl A."/>
            <person name="Hirai T."/>
            <person name="Hiwatashi Y."/>
            <person name="Ishikawa M."/>
            <person name="Iwata M."/>
            <person name="Karol K.G."/>
            <person name="Koehler B."/>
            <person name="Kolukisaoglu U."/>
            <person name="Kubo M."/>
            <person name="Kurata T."/>
            <person name="Lalonde S."/>
            <person name="Li K."/>
            <person name="Li Y."/>
            <person name="Litt A."/>
            <person name="Lyons E."/>
            <person name="Manning G."/>
            <person name="Maruyama T."/>
            <person name="Michael T.P."/>
            <person name="Mikami K."/>
            <person name="Miyazaki S."/>
            <person name="Morinaga S."/>
            <person name="Murata T."/>
            <person name="Mueller-Roeber B."/>
            <person name="Nelson D.R."/>
            <person name="Obara M."/>
            <person name="Oguri Y."/>
            <person name="Olmstead R.G."/>
            <person name="Onodera N."/>
            <person name="Petersen B.L."/>
            <person name="Pils B."/>
            <person name="Prigge M."/>
            <person name="Rensing S.A."/>
            <person name="Riano-Pachon D.M."/>
            <person name="Roberts A.W."/>
            <person name="Sato Y."/>
            <person name="Scheller H.V."/>
            <person name="Schulz B."/>
            <person name="Schulz C."/>
            <person name="Shakirov E.V."/>
            <person name="Shibagaki N."/>
            <person name="Shinohara N."/>
            <person name="Shippen D.E."/>
            <person name="Soerensen I."/>
            <person name="Sotooka R."/>
            <person name="Sugimoto N."/>
            <person name="Sugita M."/>
            <person name="Sumikawa N."/>
            <person name="Tanurdzic M."/>
            <person name="Theissen G."/>
            <person name="Ulvskov P."/>
            <person name="Wakazuki S."/>
            <person name="Weng J.K."/>
            <person name="Willats W.W."/>
            <person name="Wipf D."/>
            <person name="Wolf P.G."/>
            <person name="Yang L."/>
            <person name="Zimmer A.D."/>
            <person name="Zhu Q."/>
            <person name="Mitros T."/>
            <person name="Hellsten U."/>
            <person name="Loque D."/>
            <person name="Otillar R."/>
            <person name="Salamov A."/>
            <person name="Schmutz J."/>
            <person name="Shapiro H."/>
            <person name="Lindquist E."/>
            <person name="Lucas S."/>
            <person name="Rokhsar D."/>
            <person name="Grigoriev I.V."/>
        </authorList>
    </citation>
    <scope>NUCLEOTIDE SEQUENCE [LARGE SCALE GENOMIC DNA]</scope>
</reference>
<dbReference type="PANTHER" id="PTHR43885:SF1">
    <property type="entry name" value="SUPERFAMILY HYDROLASE, PUTATIVE (AFU_ORTHOLOGUE AFUA_4G13290)-RELATED"/>
    <property type="match status" value="1"/>
</dbReference>
<dbReference type="InterPro" id="IPR023214">
    <property type="entry name" value="HAD_sf"/>
</dbReference>
<dbReference type="HOGENOM" id="CLU_045011_11_2_1"/>
<dbReference type="OrthoDB" id="426235at2759"/>
<dbReference type="KEGG" id="smo:SELMODRAFT_108773"/>